<dbReference type="EC" id="6.1.1.6" evidence="13"/>
<evidence type="ECO:0000256" key="10">
    <source>
        <dbReference type="ARBA" id="ARBA00022917"/>
    </source>
</evidence>
<keyword evidence="5 13" id="KW-0436">Ligase</keyword>
<dbReference type="NCBIfam" id="TIGR00499">
    <property type="entry name" value="lysS_bact"/>
    <property type="match status" value="1"/>
</dbReference>
<evidence type="ECO:0000313" key="19">
    <source>
        <dbReference type="Proteomes" id="UP000199512"/>
    </source>
</evidence>
<dbReference type="CDD" id="cd02800">
    <property type="entry name" value="tRNA_bind_EcMetRS_like"/>
    <property type="match status" value="1"/>
</dbReference>
<evidence type="ECO:0000256" key="8">
    <source>
        <dbReference type="ARBA" id="ARBA00022840"/>
    </source>
</evidence>
<feature type="domain" description="TRNA-binding" evidence="17">
    <location>
        <begin position="539"/>
        <end position="644"/>
    </location>
</feature>
<dbReference type="InterPro" id="IPR045864">
    <property type="entry name" value="aa-tRNA-synth_II/BPL/LPL"/>
</dbReference>
<gene>
    <name evidence="13" type="primary">lysS</name>
    <name evidence="18" type="ORF">SAMN05216454_1363</name>
</gene>
<dbReference type="InterPro" id="IPR006195">
    <property type="entry name" value="aa-tRNA-synth_II"/>
</dbReference>
<dbReference type="FunFam" id="3.30.930.10:FF:000238">
    <property type="entry name" value="Lysine--tRNA ligase"/>
    <property type="match status" value="1"/>
</dbReference>
<keyword evidence="4 14" id="KW-0820">tRNA-binding</keyword>
<evidence type="ECO:0000259" key="17">
    <source>
        <dbReference type="PROSITE" id="PS50886"/>
    </source>
</evidence>
<comment type="catalytic activity">
    <reaction evidence="12 13 15">
        <text>tRNA(Lys) + L-lysine + ATP = L-lysyl-tRNA(Lys) + AMP + diphosphate</text>
        <dbReference type="Rhea" id="RHEA:20792"/>
        <dbReference type="Rhea" id="RHEA-COMP:9696"/>
        <dbReference type="Rhea" id="RHEA-COMP:9697"/>
        <dbReference type="ChEBI" id="CHEBI:30616"/>
        <dbReference type="ChEBI" id="CHEBI:32551"/>
        <dbReference type="ChEBI" id="CHEBI:33019"/>
        <dbReference type="ChEBI" id="CHEBI:78442"/>
        <dbReference type="ChEBI" id="CHEBI:78529"/>
        <dbReference type="ChEBI" id="CHEBI:456215"/>
        <dbReference type="EC" id="6.1.1.6"/>
    </reaction>
</comment>
<keyword evidence="7 13" id="KW-0547">Nucleotide-binding</keyword>
<dbReference type="SUPFAM" id="SSF55681">
    <property type="entry name" value="Class II aaRS and biotin synthetases"/>
    <property type="match status" value="1"/>
</dbReference>
<keyword evidence="3 13" id="KW-0963">Cytoplasm</keyword>
<evidence type="ECO:0000256" key="5">
    <source>
        <dbReference type="ARBA" id="ARBA00022598"/>
    </source>
</evidence>
<organism evidence="18 19">
    <name type="scientific">Peptostreptococcus russellii</name>
    <dbReference type="NCBI Taxonomy" id="215200"/>
    <lineage>
        <taxon>Bacteria</taxon>
        <taxon>Bacillati</taxon>
        <taxon>Bacillota</taxon>
        <taxon>Clostridia</taxon>
        <taxon>Peptostreptococcales</taxon>
        <taxon>Peptostreptococcaceae</taxon>
        <taxon>Peptostreptococcus</taxon>
    </lineage>
</organism>
<keyword evidence="10 13" id="KW-0648">Protein biosynthesis</keyword>
<dbReference type="PANTHER" id="PTHR42918:SF15">
    <property type="entry name" value="LYSINE--TRNA LIGASE, CHLOROPLASTIC_MITOCHONDRIAL"/>
    <property type="match status" value="1"/>
</dbReference>
<dbReference type="CDD" id="cd00775">
    <property type="entry name" value="LysRS_core"/>
    <property type="match status" value="1"/>
</dbReference>
<feature type="binding site" evidence="13">
    <location>
        <position position="406"/>
    </location>
    <ligand>
        <name>Mg(2+)</name>
        <dbReference type="ChEBI" id="CHEBI:18420"/>
        <label>1</label>
    </ligand>
</feature>
<evidence type="ECO:0000256" key="7">
    <source>
        <dbReference type="ARBA" id="ARBA00022741"/>
    </source>
</evidence>
<feature type="binding site" evidence="13">
    <location>
        <position position="413"/>
    </location>
    <ligand>
        <name>Mg(2+)</name>
        <dbReference type="ChEBI" id="CHEBI:18420"/>
        <label>2</label>
    </ligand>
</feature>
<keyword evidence="8 13" id="KW-0067">ATP-binding</keyword>
<dbReference type="SUPFAM" id="SSF50249">
    <property type="entry name" value="Nucleic acid-binding proteins"/>
    <property type="match status" value="2"/>
</dbReference>
<keyword evidence="9 14" id="KW-0694">RNA-binding</keyword>
<dbReference type="GO" id="GO:0000049">
    <property type="term" value="F:tRNA binding"/>
    <property type="evidence" value="ECO:0007669"/>
    <property type="project" value="UniProtKB-UniRule"/>
</dbReference>
<dbReference type="InterPro" id="IPR004495">
    <property type="entry name" value="Met-tRNA-synth_bsu_C"/>
</dbReference>
<keyword evidence="11 13" id="KW-0030">Aminoacyl-tRNA synthetase</keyword>
<evidence type="ECO:0000256" key="2">
    <source>
        <dbReference type="ARBA" id="ARBA00008226"/>
    </source>
</evidence>
<dbReference type="NCBIfam" id="NF001756">
    <property type="entry name" value="PRK00484.1"/>
    <property type="match status" value="1"/>
</dbReference>
<dbReference type="OrthoDB" id="9801152at2"/>
<dbReference type="Pfam" id="PF01588">
    <property type="entry name" value="tRNA_bind"/>
    <property type="match status" value="1"/>
</dbReference>
<dbReference type="Proteomes" id="UP000199512">
    <property type="component" value="Unassembled WGS sequence"/>
</dbReference>
<evidence type="ECO:0000256" key="15">
    <source>
        <dbReference type="RuleBase" id="RU000336"/>
    </source>
</evidence>
<dbReference type="RefSeq" id="WP_091976195.1">
    <property type="nucleotide sequence ID" value="NZ_FODF01000036.1"/>
</dbReference>
<evidence type="ECO:0000256" key="4">
    <source>
        <dbReference type="ARBA" id="ARBA00022555"/>
    </source>
</evidence>
<dbReference type="STRING" id="215200.SAMN05216454_1363"/>
<evidence type="ECO:0000256" key="12">
    <source>
        <dbReference type="ARBA" id="ARBA00048573"/>
    </source>
</evidence>
<sequence length="644" mass="73528">MGNNKPENQVENLSEVLQVRRDKLKELQEMGKDPFKISKYNVTHHSDEIKENYDELEGKTVSIAGRIMSKRVMGKASFMHLQDQNGRMQVYVKRDDIGVDEYKLFKKFDMGDIVGVEGFVFKTKTEEISLHAEKITLLSKSLQILPEKYHGLKDMDLRYRQRYVDLIVNPEVKDAFLTRTKALKALRSYLDDRGFLEVETPILNTIAGGANARPFVTHHNTLDIPMYLRIANELYLKRLIVGGFDKVYEMGRMFRNEGMDMKHNPEYTAIELYQAYADYEDMMEITENVVSHMAEVATGSMKVNYQGTEIDFTPPWRRMTMEECVKEYAGVDFSEINTDEEAIAVAKEKGIEIKPGMRRGEVINEFFEEFGEDQLVQPTFITHHPVEVSPLAKRNVEDPRRTDRFEAFANRWELANAFSELNDPIDQRGRFEDQVRKRALGDDEACEMDEDFLNALEVGLPPTGGLGIGIDRVIMLLTNSSSIRDVLLFPTMKPMSSETAESGSLEETADNKVTGDLEKIDFSKVKVEPLFEEDVDFETFSKSDFRAVKVLNCEEVAKSKKLLKFTLDDGSGKERTILSGIKEYYSAEELVGKTLLAITNLPPRKMMGIESEGMIISSVYEYEDKEKLNLVMLGNNIPAGAKLY</sequence>
<evidence type="ECO:0000313" key="18">
    <source>
        <dbReference type="EMBL" id="SEN94022.1"/>
    </source>
</evidence>
<dbReference type="Pfam" id="PF01336">
    <property type="entry name" value="tRNA_anti-codon"/>
    <property type="match status" value="1"/>
</dbReference>
<dbReference type="PROSITE" id="PS50886">
    <property type="entry name" value="TRBD"/>
    <property type="match status" value="1"/>
</dbReference>
<dbReference type="InterPro" id="IPR002313">
    <property type="entry name" value="Lys-tRNA-ligase_II"/>
</dbReference>
<dbReference type="InterPro" id="IPR004364">
    <property type="entry name" value="Aa-tRNA-synt_II"/>
</dbReference>
<evidence type="ECO:0000256" key="13">
    <source>
        <dbReference type="HAMAP-Rule" id="MF_00252"/>
    </source>
</evidence>
<dbReference type="Gene3D" id="2.40.50.140">
    <property type="entry name" value="Nucleic acid-binding proteins"/>
    <property type="match status" value="2"/>
</dbReference>
<dbReference type="CDD" id="cd04322">
    <property type="entry name" value="LysRS_N"/>
    <property type="match status" value="1"/>
</dbReference>
<evidence type="ECO:0000259" key="16">
    <source>
        <dbReference type="PROSITE" id="PS50862"/>
    </source>
</evidence>
<evidence type="ECO:0000256" key="1">
    <source>
        <dbReference type="ARBA" id="ARBA00004496"/>
    </source>
</evidence>
<dbReference type="PROSITE" id="PS50862">
    <property type="entry name" value="AA_TRNA_LIGASE_II"/>
    <property type="match status" value="1"/>
</dbReference>
<protein>
    <recommendedName>
        <fullName evidence="13">Lysine--tRNA ligase</fullName>
        <ecNumber evidence="13">6.1.1.6</ecNumber>
    </recommendedName>
    <alternativeName>
        <fullName evidence="13">Lysyl-tRNA synthetase</fullName>
        <shortName evidence="13">LysRS</shortName>
    </alternativeName>
</protein>
<comment type="similarity">
    <text evidence="2 13">Belongs to the class-II aminoacyl-tRNA synthetase family.</text>
</comment>
<dbReference type="GO" id="GO:0005524">
    <property type="term" value="F:ATP binding"/>
    <property type="evidence" value="ECO:0007669"/>
    <property type="project" value="UniProtKB-UniRule"/>
</dbReference>
<evidence type="ECO:0000256" key="11">
    <source>
        <dbReference type="ARBA" id="ARBA00023146"/>
    </source>
</evidence>
<dbReference type="FunFam" id="2.40.50.140:FF:000024">
    <property type="entry name" value="Lysine--tRNA ligase"/>
    <property type="match status" value="1"/>
</dbReference>
<dbReference type="InterPro" id="IPR004365">
    <property type="entry name" value="NA-bd_OB_tRNA"/>
</dbReference>
<dbReference type="EMBL" id="FODF01000036">
    <property type="protein sequence ID" value="SEN94022.1"/>
    <property type="molecule type" value="Genomic_DNA"/>
</dbReference>
<feature type="domain" description="Aminoacyl-transfer RNA synthetases class-II family profile" evidence="16">
    <location>
        <begin position="174"/>
        <end position="494"/>
    </location>
</feature>
<dbReference type="InterPro" id="IPR002547">
    <property type="entry name" value="tRNA-bd_dom"/>
</dbReference>
<evidence type="ECO:0000256" key="9">
    <source>
        <dbReference type="ARBA" id="ARBA00022884"/>
    </source>
</evidence>
<dbReference type="GO" id="GO:0004825">
    <property type="term" value="F:methionine-tRNA ligase activity"/>
    <property type="evidence" value="ECO:0007669"/>
    <property type="project" value="InterPro"/>
</dbReference>
<name>A0A1H8KM71_9FIRM</name>
<proteinExistence type="inferred from homology"/>
<reference evidence="18 19" key="1">
    <citation type="submission" date="2016-10" db="EMBL/GenBank/DDBJ databases">
        <authorList>
            <person name="de Groot N.N."/>
        </authorList>
    </citation>
    <scope>NUCLEOTIDE SEQUENCE [LARGE SCALE GENOMIC DNA]</scope>
    <source>
        <strain evidence="18 19">Calf135</strain>
    </source>
</reference>
<dbReference type="GO" id="GO:0004824">
    <property type="term" value="F:lysine-tRNA ligase activity"/>
    <property type="evidence" value="ECO:0007669"/>
    <property type="project" value="UniProtKB-UniRule"/>
</dbReference>
<dbReference type="InterPro" id="IPR012340">
    <property type="entry name" value="NA-bd_OB-fold"/>
</dbReference>
<dbReference type="GO" id="GO:0006430">
    <property type="term" value="P:lysyl-tRNA aminoacylation"/>
    <property type="evidence" value="ECO:0007669"/>
    <property type="project" value="UniProtKB-UniRule"/>
</dbReference>
<dbReference type="PANTHER" id="PTHR42918">
    <property type="entry name" value="LYSYL-TRNA SYNTHETASE"/>
    <property type="match status" value="1"/>
</dbReference>
<comment type="subcellular location">
    <subcellularLocation>
        <location evidence="1 13">Cytoplasm</location>
    </subcellularLocation>
</comment>
<dbReference type="PRINTS" id="PR00982">
    <property type="entry name" value="TRNASYNTHLYS"/>
</dbReference>
<evidence type="ECO:0000256" key="3">
    <source>
        <dbReference type="ARBA" id="ARBA00022490"/>
    </source>
</evidence>
<dbReference type="InterPro" id="IPR044136">
    <property type="entry name" value="Lys-tRNA-ligase_II_N"/>
</dbReference>
<feature type="binding site" evidence="13">
    <location>
        <position position="413"/>
    </location>
    <ligand>
        <name>Mg(2+)</name>
        <dbReference type="ChEBI" id="CHEBI:18420"/>
        <label>1</label>
    </ligand>
</feature>
<dbReference type="Pfam" id="PF00152">
    <property type="entry name" value="tRNA-synt_2"/>
    <property type="match status" value="1"/>
</dbReference>
<dbReference type="AlphaFoldDB" id="A0A1H8KM71"/>
<dbReference type="GO" id="GO:0000287">
    <property type="term" value="F:magnesium ion binding"/>
    <property type="evidence" value="ECO:0007669"/>
    <property type="project" value="UniProtKB-UniRule"/>
</dbReference>
<comment type="subunit">
    <text evidence="13">Homodimer.</text>
</comment>
<evidence type="ECO:0000256" key="6">
    <source>
        <dbReference type="ARBA" id="ARBA00022723"/>
    </source>
</evidence>
<accession>A0A1H8KM71</accession>
<keyword evidence="13 15" id="KW-0460">Magnesium</keyword>
<evidence type="ECO:0000256" key="14">
    <source>
        <dbReference type="PROSITE-ProRule" id="PRU00209"/>
    </source>
</evidence>
<dbReference type="Gene3D" id="3.30.930.10">
    <property type="entry name" value="Bira Bifunctional Protein, Domain 2"/>
    <property type="match status" value="1"/>
</dbReference>
<dbReference type="GO" id="GO:0140096">
    <property type="term" value="F:catalytic activity, acting on a protein"/>
    <property type="evidence" value="ECO:0007669"/>
    <property type="project" value="UniProtKB-ARBA"/>
</dbReference>
<keyword evidence="19" id="KW-1185">Reference proteome</keyword>
<dbReference type="InterPro" id="IPR018149">
    <property type="entry name" value="Lys-tRNA-synth_II_C"/>
</dbReference>
<dbReference type="GO" id="GO:0005829">
    <property type="term" value="C:cytosol"/>
    <property type="evidence" value="ECO:0007669"/>
    <property type="project" value="TreeGrafter"/>
</dbReference>
<comment type="cofactor">
    <cofactor evidence="13 15">
        <name>Mg(2+)</name>
        <dbReference type="ChEBI" id="CHEBI:18420"/>
    </cofactor>
    <text evidence="13 15">Binds 3 Mg(2+) ions per subunit.</text>
</comment>
<dbReference type="GO" id="GO:0006431">
    <property type="term" value="P:methionyl-tRNA aminoacylation"/>
    <property type="evidence" value="ECO:0007669"/>
    <property type="project" value="InterPro"/>
</dbReference>
<dbReference type="HAMAP" id="MF_00252">
    <property type="entry name" value="Lys_tRNA_synth_class2"/>
    <property type="match status" value="1"/>
</dbReference>
<dbReference type="GO" id="GO:0016740">
    <property type="term" value="F:transferase activity"/>
    <property type="evidence" value="ECO:0007669"/>
    <property type="project" value="UniProtKB-ARBA"/>
</dbReference>
<keyword evidence="6 13" id="KW-0479">Metal-binding</keyword>